<comment type="subcellular location">
    <subcellularLocation>
        <location evidence="1">Secreted</location>
    </subcellularLocation>
</comment>
<keyword evidence="5" id="KW-0325">Glycoprotein</keyword>
<feature type="domain" description="Peptidase S1" evidence="7">
    <location>
        <begin position="1"/>
        <end position="121"/>
    </location>
</feature>
<name>A0A8S4NR25_OWEFU</name>
<gene>
    <name evidence="8" type="ORF">OFUS_LOCUS10275</name>
</gene>
<dbReference type="SUPFAM" id="SSF50494">
    <property type="entry name" value="Trypsin-like serine proteases"/>
    <property type="match status" value="1"/>
</dbReference>
<evidence type="ECO:0000313" key="9">
    <source>
        <dbReference type="Proteomes" id="UP000749559"/>
    </source>
</evidence>
<accession>A0A8S4NR25</accession>
<dbReference type="InterPro" id="IPR036383">
    <property type="entry name" value="TSP1_rpt_sf"/>
</dbReference>
<dbReference type="Gene3D" id="2.20.100.10">
    <property type="entry name" value="Thrombospondin type-1 (TSP1) repeat"/>
    <property type="match status" value="1"/>
</dbReference>
<dbReference type="InterPro" id="IPR009003">
    <property type="entry name" value="Peptidase_S1_PA"/>
</dbReference>
<feature type="non-terminal residue" evidence="8">
    <location>
        <position position="1"/>
    </location>
</feature>
<evidence type="ECO:0000256" key="3">
    <source>
        <dbReference type="ARBA" id="ARBA00022729"/>
    </source>
</evidence>
<dbReference type="InterPro" id="IPR001254">
    <property type="entry name" value="Trypsin_dom"/>
</dbReference>
<evidence type="ECO:0000256" key="5">
    <source>
        <dbReference type="ARBA" id="ARBA00023180"/>
    </source>
</evidence>
<protein>
    <recommendedName>
        <fullName evidence="7">Peptidase S1 domain-containing protein</fullName>
    </recommendedName>
</protein>
<evidence type="ECO:0000256" key="2">
    <source>
        <dbReference type="ARBA" id="ARBA00022525"/>
    </source>
</evidence>
<dbReference type="Pfam" id="PF00090">
    <property type="entry name" value="TSP_1"/>
    <property type="match status" value="1"/>
</dbReference>
<dbReference type="AlphaFoldDB" id="A0A8S4NR25"/>
<dbReference type="GO" id="GO:0006508">
    <property type="term" value="P:proteolysis"/>
    <property type="evidence" value="ECO:0007669"/>
    <property type="project" value="InterPro"/>
</dbReference>
<dbReference type="EMBL" id="CAIIXF020000005">
    <property type="protein sequence ID" value="CAH1784008.1"/>
    <property type="molecule type" value="Genomic_DNA"/>
</dbReference>
<dbReference type="FunFam" id="2.40.10.10:FF:000054">
    <property type="entry name" value="Complement C1r subcomponent"/>
    <property type="match status" value="1"/>
</dbReference>
<dbReference type="InterPro" id="IPR000884">
    <property type="entry name" value="TSP1_rpt"/>
</dbReference>
<dbReference type="SUPFAM" id="SSF82895">
    <property type="entry name" value="TSP-1 type 1 repeat"/>
    <property type="match status" value="1"/>
</dbReference>
<evidence type="ECO:0000259" key="7">
    <source>
        <dbReference type="PROSITE" id="PS50240"/>
    </source>
</evidence>
<proteinExistence type="inferred from homology"/>
<dbReference type="PANTHER" id="PTHR24256">
    <property type="entry name" value="TRYPTASE-RELATED"/>
    <property type="match status" value="1"/>
</dbReference>
<dbReference type="InterPro" id="IPR051487">
    <property type="entry name" value="Ser/Thr_Proteases_Immune/Dev"/>
</dbReference>
<evidence type="ECO:0000313" key="8">
    <source>
        <dbReference type="EMBL" id="CAH1784008.1"/>
    </source>
</evidence>
<organism evidence="8 9">
    <name type="scientific">Owenia fusiformis</name>
    <name type="common">Polychaete worm</name>
    <dbReference type="NCBI Taxonomy" id="6347"/>
    <lineage>
        <taxon>Eukaryota</taxon>
        <taxon>Metazoa</taxon>
        <taxon>Spiralia</taxon>
        <taxon>Lophotrochozoa</taxon>
        <taxon>Annelida</taxon>
        <taxon>Polychaeta</taxon>
        <taxon>Sedentaria</taxon>
        <taxon>Canalipalpata</taxon>
        <taxon>Sabellida</taxon>
        <taxon>Oweniida</taxon>
        <taxon>Oweniidae</taxon>
        <taxon>Owenia</taxon>
    </lineage>
</organism>
<comment type="caution">
    <text evidence="8">The sequence shown here is derived from an EMBL/GenBank/DDBJ whole genome shotgun (WGS) entry which is preliminary data.</text>
</comment>
<dbReference type="Gene3D" id="2.40.10.10">
    <property type="entry name" value="Trypsin-like serine proteases"/>
    <property type="match status" value="1"/>
</dbReference>
<dbReference type="SMART" id="SM00209">
    <property type="entry name" value="TSP1"/>
    <property type="match status" value="1"/>
</dbReference>
<dbReference type="PROSITE" id="PS50092">
    <property type="entry name" value="TSP1"/>
    <property type="match status" value="1"/>
</dbReference>
<sequence>NIDDLLCHATGWGRTEKGTFSDVLLEILIKKQKCDLPTHELGLVNADTMFCAHKLGRDSCHGDSGAPYMCKQPTKIENGKRVPGKWVQYGIVSWGPSICGNYSGVYTKVAHYTDWIQDKITTNGGWGAFSGFTECSVKCGGGWKSRVRVCNNPPPIGRGTCEAPLGEKRVDIKTNAILDIHWIKCNIHDC</sequence>
<dbReference type="Proteomes" id="UP000749559">
    <property type="component" value="Unassembled WGS sequence"/>
</dbReference>
<evidence type="ECO:0000256" key="6">
    <source>
        <dbReference type="ARBA" id="ARBA00024195"/>
    </source>
</evidence>
<keyword evidence="4" id="KW-1015">Disulfide bond</keyword>
<dbReference type="GO" id="GO:0005576">
    <property type="term" value="C:extracellular region"/>
    <property type="evidence" value="ECO:0007669"/>
    <property type="project" value="UniProtKB-SubCell"/>
</dbReference>
<dbReference type="InterPro" id="IPR043504">
    <property type="entry name" value="Peptidase_S1_PA_chymotrypsin"/>
</dbReference>
<dbReference type="OrthoDB" id="10012881at2759"/>
<evidence type="ECO:0000256" key="1">
    <source>
        <dbReference type="ARBA" id="ARBA00004613"/>
    </source>
</evidence>
<dbReference type="GO" id="GO:0004252">
    <property type="term" value="F:serine-type endopeptidase activity"/>
    <property type="evidence" value="ECO:0007669"/>
    <property type="project" value="InterPro"/>
</dbReference>
<reference evidence="8" key="1">
    <citation type="submission" date="2022-03" db="EMBL/GenBank/DDBJ databases">
        <authorList>
            <person name="Martin C."/>
        </authorList>
    </citation>
    <scope>NUCLEOTIDE SEQUENCE</scope>
</reference>
<dbReference type="Pfam" id="PF00089">
    <property type="entry name" value="Trypsin"/>
    <property type="match status" value="1"/>
</dbReference>
<evidence type="ECO:0000256" key="4">
    <source>
        <dbReference type="ARBA" id="ARBA00023157"/>
    </source>
</evidence>
<keyword evidence="9" id="KW-1185">Reference proteome</keyword>
<dbReference type="PROSITE" id="PS50240">
    <property type="entry name" value="TRYPSIN_DOM"/>
    <property type="match status" value="1"/>
</dbReference>
<keyword evidence="3" id="KW-0732">Signal</keyword>
<keyword evidence="2" id="KW-0964">Secreted</keyword>
<comment type="similarity">
    <text evidence="6">Belongs to the peptidase S1 family. CLIP subfamily.</text>
</comment>
<dbReference type="SMART" id="SM00020">
    <property type="entry name" value="Tryp_SPc"/>
    <property type="match status" value="1"/>
</dbReference>